<dbReference type="AlphaFoldDB" id="A0A8X8D2C4"/>
<protein>
    <recommendedName>
        <fullName evidence="4">Transmembrane protein</fullName>
    </recommendedName>
</protein>
<name>A0A8X8D2C4_POPTO</name>
<keyword evidence="1" id="KW-1133">Transmembrane helix</keyword>
<sequence length="215" mass="25060">MLSPRFQPSFSYSFVFVLHCSVLLFWHFKYPIIASKGISFHFRCEILWFSLVDANCFGDWIFLFPTLKPSFCKQLRLILATLLFFVLDFARFQCSAASLDGFSCFRSKGRESNLYPIRASTGISFHFRCKILWFSLALYLLAVLLRQAFTHCRKFSTAASNRSPGHVSFIVWLIILSTHFLILFVRRMRKCVERRVGAWKEQCSSMTLCSLLYCS</sequence>
<accession>A0A8X8D2C4</accession>
<reference evidence="2" key="1">
    <citation type="journal article" date="2020" name="bioRxiv">
        <title>Hybrid origin of Populus tomentosa Carr. identified through genome sequencing and phylogenomic analysis.</title>
        <authorList>
            <person name="An X."/>
            <person name="Gao K."/>
            <person name="Chen Z."/>
            <person name="Li J."/>
            <person name="Yang X."/>
            <person name="Yang X."/>
            <person name="Zhou J."/>
            <person name="Guo T."/>
            <person name="Zhao T."/>
            <person name="Huang S."/>
            <person name="Miao D."/>
            <person name="Khan W.U."/>
            <person name="Rao P."/>
            <person name="Ye M."/>
            <person name="Lei B."/>
            <person name="Liao W."/>
            <person name="Wang J."/>
            <person name="Ji L."/>
            <person name="Li Y."/>
            <person name="Guo B."/>
            <person name="Mustafa N.S."/>
            <person name="Li S."/>
            <person name="Yun Q."/>
            <person name="Keller S.R."/>
            <person name="Mao J."/>
            <person name="Zhang R."/>
            <person name="Strauss S.H."/>
        </authorList>
    </citation>
    <scope>NUCLEOTIDE SEQUENCE</scope>
    <source>
        <strain evidence="2">GM15</strain>
        <tissue evidence="2">Leaf</tissue>
    </source>
</reference>
<gene>
    <name evidence="2" type="ORF">POTOM_019124</name>
</gene>
<evidence type="ECO:0008006" key="4">
    <source>
        <dbReference type="Google" id="ProtNLM"/>
    </source>
</evidence>
<keyword evidence="1" id="KW-0472">Membrane</keyword>
<dbReference type="Proteomes" id="UP000886885">
    <property type="component" value="Chromosome 5A"/>
</dbReference>
<keyword evidence="3" id="KW-1185">Reference proteome</keyword>
<proteinExistence type="predicted"/>
<feature type="transmembrane region" description="Helical" evidence="1">
    <location>
        <begin position="131"/>
        <end position="149"/>
    </location>
</feature>
<keyword evidence="1" id="KW-0812">Transmembrane</keyword>
<organism evidence="2 3">
    <name type="scientific">Populus tomentosa</name>
    <name type="common">Chinese white poplar</name>
    <dbReference type="NCBI Taxonomy" id="118781"/>
    <lineage>
        <taxon>Eukaryota</taxon>
        <taxon>Viridiplantae</taxon>
        <taxon>Streptophyta</taxon>
        <taxon>Embryophyta</taxon>
        <taxon>Tracheophyta</taxon>
        <taxon>Spermatophyta</taxon>
        <taxon>Magnoliopsida</taxon>
        <taxon>eudicotyledons</taxon>
        <taxon>Gunneridae</taxon>
        <taxon>Pentapetalae</taxon>
        <taxon>rosids</taxon>
        <taxon>fabids</taxon>
        <taxon>Malpighiales</taxon>
        <taxon>Salicaceae</taxon>
        <taxon>Saliceae</taxon>
        <taxon>Populus</taxon>
    </lineage>
</organism>
<dbReference type="EMBL" id="JAAWWB010000009">
    <property type="protein sequence ID" value="KAG6775644.1"/>
    <property type="molecule type" value="Genomic_DNA"/>
</dbReference>
<evidence type="ECO:0000313" key="2">
    <source>
        <dbReference type="EMBL" id="KAG6775644.1"/>
    </source>
</evidence>
<comment type="caution">
    <text evidence="2">The sequence shown here is derived from an EMBL/GenBank/DDBJ whole genome shotgun (WGS) entry which is preliminary data.</text>
</comment>
<evidence type="ECO:0000256" key="1">
    <source>
        <dbReference type="SAM" id="Phobius"/>
    </source>
</evidence>
<evidence type="ECO:0000313" key="3">
    <source>
        <dbReference type="Proteomes" id="UP000886885"/>
    </source>
</evidence>
<feature type="transmembrane region" description="Helical" evidence="1">
    <location>
        <begin position="6"/>
        <end position="26"/>
    </location>
</feature>
<feature type="transmembrane region" description="Helical" evidence="1">
    <location>
        <begin position="169"/>
        <end position="185"/>
    </location>
</feature>